<sequence length="107" mass="12613">MANVRYTFKKEDLYAFLYAKISAIVKYYSKKGDGLSFAFRLLTTIGKEKMYEYAMNFFNYKKAAEDENIELKKKTVLLENTITNTSSRKNIENDPEPLRRENVMLRS</sequence>
<feature type="compositionally biased region" description="Basic and acidic residues" evidence="1">
    <location>
        <begin position="89"/>
        <end position="107"/>
    </location>
</feature>
<evidence type="ECO:0000313" key="3">
    <source>
        <dbReference type="Proteomes" id="UP001303222"/>
    </source>
</evidence>
<keyword evidence="3" id="KW-1185">Reference proteome</keyword>
<dbReference type="AlphaFoldDB" id="A0AAN6NMI1"/>
<reference evidence="2" key="2">
    <citation type="submission" date="2023-06" db="EMBL/GenBank/DDBJ databases">
        <authorList>
            <consortium name="Lawrence Berkeley National Laboratory"/>
            <person name="Mondo S.J."/>
            <person name="Hensen N."/>
            <person name="Bonometti L."/>
            <person name="Westerberg I."/>
            <person name="Brannstrom I.O."/>
            <person name="Guillou S."/>
            <person name="Cros-Aarteil S."/>
            <person name="Calhoun S."/>
            <person name="Haridas S."/>
            <person name="Kuo A."/>
            <person name="Pangilinan J."/>
            <person name="Riley R."/>
            <person name="Labutti K."/>
            <person name="Andreopoulos B."/>
            <person name="Lipzen A."/>
            <person name="Chen C."/>
            <person name="Yanf M."/>
            <person name="Daum C."/>
            <person name="Ng V."/>
            <person name="Clum A."/>
            <person name="Steindorff A."/>
            <person name="Ohm R."/>
            <person name="Martin F."/>
            <person name="Silar P."/>
            <person name="Natvig D."/>
            <person name="Lalanne C."/>
            <person name="Gautier V."/>
            <person name="Ament-Velasquez S.L."/>
            <person name="Kruys A."/>
            <person name="Hutchinson M.I."/>
            <person name="Powell A.J."/>
            <person name="Barry K."/>
            <person name="Miller A.N."/>
            <person name="Grigoriev I.V."/>
            <person name="Debuchy R."/>
            <person name="Gladieux P."/>
            <person name="Thoren M.H."/>
            <person name="Johannesson H."/>
        </authorList>
    </citation>
    <scope>NUCLEOTIDE SEQUENCE</scope>
    <source>
        <strain evidence="2">CBS 626.80</strain>
    </source>
</reference>
<protein>
    <submittedName>
        <fullName evidence="2">Uncharacterized protein</fullName>
    </submittedName>
</protein>
<evidence type="ECO:0000256" key="1">
    <source>
        <dbReference type="SAM" id="MobiDB-lite"/>
    </source>
</evidence>
<feature type="region of interest" description="Disordered" evidence="1">
    <location>
        <begin position="86"/>
        <end position="107"/>
    </location>
</feature>
<dbReference type="EMBL" id="MU859311">
    <property type="protein sequence ID" value="KAK3947804.1"/>
    <property type="molecule type" value="Genomic_DNA"/>
</dbReference>
<gene>
    <name evidence="2" type="ORF">QBC32DRAFT_365515</name>
</gene>
<evidence type="ECO:0000313" key="2">
    <source>
        <dbReference type="EMBL" id="KAK3947804.1"/>
    </source>
</evidence>
<name>A0AAN6NMI1_9PEZI</name>
<proteinExistence type="predicted"/>
<comment type="caution">
    <text evidence="2">The sequence shown here is derived from an EMBL/GenBank/DDBJ whole genome shotgun (WGS) entry which is preliminary data.</text>
</comment>
<reference evidence="2" key="1">
    <citation type="journal article" date="2023" name="Mol. Phylogenet. Evol.">
        <title>Genome-scale phylogeny and comparative genomics of the fungal order Sordariales.</title>
        <authorList>
            <person name="Hensen N."/>
            <person name="Bonometti L."/>
            <person name="Westerberg I."/>
            <person name="Brannstrom I.O."/>
            <person name="Guillou S."/>
            <person name="Cros-Aarteil S."/>
            <person name="Calhoun S."/>
            <person name="Haridas S."/>
            <person name="Kuo A."/>
            <person name="Mondo S."/>
            <person name="Pangilinan J."/>
            <person name="Riley R."/>
            <person name="LaButti K."/>
            <person name="Andreopoulos B."/>
            <person name="Lipzen A."/>
            <person name="Chen C."/>
            <person name="Yan M."/>
            <person name="Daum C."/>
            <person name="Ng V."/>
            <person name="Clum A."/>
            <person name="Steindorff A."/>
            <person name="Ohm R.A."/>
            <person name="Martin F."/>
            <person name="Silar P."/>
            <person name="Natvig D.O."/>
            <person name="Lalanne C."/>
            <person name="Gautier V."/>
            <person name="Ament-Velasquez S.L."/>
            <person name="Kruys A."/>
            <person name="Hutchinson M.I."/>
            <person name="Powell A.J."/>
            <person name="Barry K."/>
            <person name="Miller A.N."/>
            <person name="Grigoriev I.V."/>
            <person name="Debuchy R."/>
            <person name="Gladieux P."/>
            <person name="Hiltunen Thoren M."/>
            <person name="Johannesson H."/>
        </authorList>
    </citation>
    <scope>NUCLEOTIDE SEQUENCE</scope>
    <source>
        <strain evidence="2">CBS 626.80</strain>
    </source>
</reference>
<accession>A0AAN6NMI1</accession>
<organism evidence="2 3">
    <name type="scientific">Pseudoneurospora amorphoporcata</name>
    <dbReference type="NCBI Taxonomy" id="241081"/>
    <lineage>
        <taxon>Eukaryota</taxon>
        <taxon>Fungi</taxon>
        <taxon>Dikarya</taxon>
        <taxon>Ascomycota</taxon>
        <taxon>Pezizomycotina</taxon>
        <taxon>Sordariomycetes</taxon>
        <taxon>Sordariomycetidae</taxon>
        <taxon>Sordariales</taxon>
        <taxon>Sordariaceae</taxon>
        <taxon>Pseudoneurospora</taxon>
    </lineage>
</organism>
<dbReference type="Proteomes" id="UP001303222">
    <property type="component" value="Unassembled WGS sequence"/>
</dbReference>